<protein>
    <submittedName>
        <fullName evidence="2">PAX-interacting protein 1</fullName>
    </submittedName>
</protein>
<dbReference type="InterPro" id="IPR001357">
    <property type="entry name" value="BRCT_dom"/>
</dbReference>
<dbReference type="EMBL" id="KK114654">
    <property type="protein sequence ID" value="KFM63007.1"/>
    <property type="molecule type" value="Genomic_DNA"/>
</dbReference>
<name>A0A087TD18_STEMI</name>
<keyword evidence="3" id="KW-1185">Reference proteome</keyword>
<evidence type="ECO:0000259" key="1">
    <source>
        <dbReference type="Pfam" id="PF00533"/>
    </source>
</evidence>
<organism evidence="2 3">
    <name type="scientific">Stegodyphus mimosarum</name>
    <name type="common">African social velvet spider</name>
    <dbReference type="NCBI Taxonomy" id="407821"/>
    <lineage>
        <taxon>Eukaryota</taxon>
        <taxon>Metazoa</taxon>
        <taxon>Ecdysozoa</taxon>
        <taxon>Arthropoda</taxon>
        <taxon>Chelicerata</taxon>
        <taxon>Arachnida</taxon>
        <taxon>Araneae</taxon>
        <taxon>Araneomorphae</taxon>
        <taxon>Entelegynae</taxon>
        <taxon>Eresoidea</taxon>
        <taxon>Eresidae</taxon>
        <taxon>Stegodyphus</taxon>
    </lineage>
</organism>
<dbReference type="AlphaFoldDB" id="A0A087TD18"/>
<evidence type="ECO:0000313" key="2">
    <source>
        <dbReference type="EMBL" id="KFM63007.1"/>
    </source>
</evidence>
<accession>A0A087TD18</accession>
<sequence length="73" mass="7865">MAESENSVAPDLFKGLKFCLLDDGDIVDRIKAVLLEGGGSHNSYLSDMVTHVICDSPDNPGVSEAQELFEKPV</sequence>
<dbReference type="Proteomes" id="UP000054359">
    <property type="component" value="Unassembled WGS sequence"/>
</dbReference>
<dbReference type="InterPro" id="IPR036420">
    <property type="entry name" value="BRCT_dom_sf"/>
</dbReference>
<dbReference type="STRING" id="407821.A0A087TD18"/>
<reference evidence="2 3" key="1">
    <citation type="submission" date="2013-11" db="EMBL/GenBank/DDBJ databases">
        <title>Genome sequencing of Stegodyphus mimosarum.</title>
        <authorList>
            <person name="Bechsgaard J."/>
        </authorList>
    </citation>
    <scope>NUCLEOTIDE SEQUENCE [LARGE SCALE GENOMIC DNA]</scope>
</reference>
<evidence type="ECO:0000313" key="3">
    <source>
        <dbReference type="Proteomes" id="UP000054359"/>
    </source>
</evidence>
<dbReference type="Gene3D" id="3.40.50.10190">
    <property type="entry name" value="BRCT domain"/>
    <property type="match status" value="1"/>
</dbReference>
<dbReference type="SUPFAM" id="SSF52113">
    <property type="entry name" value="BRCT domain"/>
    <property type="match status" value="1"/>
</dbReference>
<dbReference type="Pfam" id="PF00533">
    <property type="entry name" value="BRCT"/>
    <property type="match status" value="1"/>
</dbReference>
<feature type="non-terminal residue" evidence="2">
    <location>
        <position position="73"/>
    </location>
</feature>
<dbReference type="OrthoDB" id="342264at2759"/>
<gene>
    <name evidence="2" type="ORF">X975_11905</name>
</gene>
<proteinExistence type="predicted"/>
<feature type="domain" description="BRCT" evidence="1">
    <location>
        <begin position="10"/>
        <end position="68"/>
    </location>
</feature>
<dbReference type="OMA" id="ITDLMTH"/>